<accession>A0A2A9MKX7</accession>
<organism evidence="2 3">
    <name type="scientific">Besnoitia besnoiti</name>
    <name type="common">Apicomplexan protozoan</name>
    <dbReference type="NCBI Taxonomy" id="94643"/>
    <lineage>
        <taxon>Eukaryota</taxon>
        <taxon>Sar</taxon>
        <taxon>Alveolata</taxon>
        <taxon>Apicomplexa</taxon>
        <taxon>Conoidasida</taxon>
        <taxon>Coccidia</taxon>
        <taxon>Eucoccidiorida</taxon>
        <taxon>Eimeriorina</taxon>
        <taxon>Sarcocystidae</taxon>
        <taxon>Besnoitia</taxon>
    </lineage>
</organism>
<comment type="caution">
    <text evidence="2">The sequence shown here is derived from an EMBL/GenBank/DDBJ whole genome shotgun (WGS) entry which is preliminary data.</text>
</comment>
<gene>
    <name evidence="2" type="ORF">BESB_045250</name>
</gene>
<feature type="compositionally biased region" description="Polar residues" evidence="1">
    <location>
        <begin position="1108"/>
        <end position="1117"/>
    </location>
</feature>
<feature type="region of interest" description="Disordered" evidence="1">
    <location>
        <begin position="1156"/>
        <end position="1175"/>
    </location>
</feature>
<name>A0A2A9MKX7_BESBE</name>
<feature type="region of interest" description="Disordered" evidence="1">
    <location>
        <begin position="1092"/>
        <end position="1123"/>
    </location>
</feature>
<dbReference type="Proteomes" id="UP000224006">
    <property type="component" value="Chromosome III"/>
</dbReference>
<keyword evidence="3" id="KW-1185">Reference proteome</keyword>
<feature type="region of interest" description="Disordered" evidence="1">
    <location>
        <begin position="861"/>
        <end position="892"/>
    </location>
</feature>
<dbReference type="RefSeq" id="XP_029220342.1">
    <property type="nucleotide sequence ID" value="XM_029362976.1"/>
</dbReference>
<dbReference type="AlphaFoldDB" id="A0A2A9MKX7"/>
<proteinExistence type="predicted"/>
<protein>
    <submittedName>
        <fullName evidence="2">Uncharacterized protein</fullName>
    </submittedName>
</protein>
<evidence type="ECO:0000313" key="2">
    <source>
        <dbReference type="EMBL" id="PFH36333.1"/>
    </source>
</evidence>
<evidence type="ECO:0000313" key="3">
    <source>
        <dbReference type="Proteomes" id="UP000224006"/>
    </source>
</evidence>
<reference evidence="2 3" key="1">
    <citation type="submission" date="2017-09" db="EMBL/GenBank/DDBJ databases">
        <title>Genome sequencing of Besnoitia besnoiti strain Bb-Ger1.</title>
        <authorList>
            <person name="Schares G."/>
            <person name="Venepally P."/>
            <person name="Lorenzi H.A."/>
        </authorList>
    </citation>
    <scope>NUCLEOTIDE SEQUENCE [LARGE SCALE GENOMIC DNA]</scope>
    <source>
        <strain evidence="2 3">Bb-Ger1</strain>
    </source>
</reference>
<evidence type="ECO:0000256" key="1">
    <source>
        <dbReference type="SAM" id="MobiDB-lite"/>
    </source>
</evidence>
<dbReference type="GeneID" id="40309455"/>
<dbReference type="SUPFAM" id="SSF69322">
    <property type="entry name" value="Tricorn protease domain 2"/>
    <property type="match status" value="1"/>
</dbReference>
<feature type="compositionally biased region" description="Basic and acidic residues" evidence="1">
    <location>
        <begin position="629"/>
        <end position="643"/>
    </location>
</feature>
<feature type="region of interest" description="Disordered" evidence="1">
    <location>
        <begin position="626"/>
        <end position="668"/>
    </location>
</feature>
<dbReference type="KEGG" id="bbes:BESB_045250"/>
<dbReference type="EMBL" id="NWUJ01000003">
    <property type="protein sequence ID" value="PFH36333.1"/>
    <property type="molecule type" value="Genomic_DNA"/>
</dbReference>
<dbReference type="VEuPathDB" id="ToxoDB:BESB_045250"/>
<sequence>MARQAWGHDDIRSRPVMMGAGDWDTLQCGTKTSVEPPTPSPLLSPRVILPSADVALQSTALGAPVPQHVASQSLRSSAFCSFSFLDPSVCTAIYTPLRSSAADAGSEYYPRDRWLAFLNDYGWLGAKIQSDARAFASLYTPTFRPSSPYVPAEATLGVWWLMDLVFSWLLSLMGHGIRVVLCCGRRKHSCSRGAAGRGVLAVVAAPEVTCRGGGGWFTVDGACSDLSRSIDAGGDVLLVSLSNRQQPFASKLNRTSLAGEGIDESPSAYMRESMVLLGHTEAALLQRNCSQVPSHEAFVGDFASRSGSEIQELSTSNSSRGEVAAPNTIVDTNRVFSGSRQVTAAAGFDFGAHGSFIFLGYSDGQLESISSYQPEGDFCPLSGSVSSSLGSSGLVDNGAGSWRLRWVDHLDCCVRCLRVSPSGAKVCALTETSVFVFDTLASSTSPMSATSKVPRLLVVGGEALLGHVPVAFCWTGEFQLMVLNSGGRLSVLQRDPRKSVASWYSVGRARLDASTREQLRLEMRKESSRLMDGKKPPKSSTHFVRASVPVATLDFHPAREVVYVSVRGSPRPLVFDWNVPSQLFRFSGRDMTECLLRLTGEQILIETPLTEMCLPYRGPLQMVQGPSHLVDERMTEERRRGGETRGNGRNSDGCGNSSSSATKEDGSASVCRPKLRSVLTVALGRDDAHRRAYVAAIHDGCDAVVVYDASPRIHTQQPCDVRQQHSPLLYWLSPPFPGCFPSAIAFGSVPPSRQKGYACGAPTVLAVQWSKVCSSASHCHSTMPVVTCLHDMPQGNPSLRHKRTLATAVARRGRGGLLNSVSSCPVTPLPQVTGFEDETLKSWQEASTLGAPVCGYAETRMRAHSPHRKPRTESYSGAGVLPPTSFVSGRPDDMLFRNDDLGRTRNIGGAGNPVLGAERQGLQYEDSSYMLESQRPRQLDTSLRLSALYGCGGSHDKIHRWNEIKGLPDLAERGESGSGQSESDWLARWQQQQQQFARSWQLAPPATHDSEIPPATSSSFSRWAFSHKVPALRASPYGAHVPYNRLSPVPPSGLNLPFAVGQGQQPYWGDARGAALQSSVAVDDICKNGQWGGTGKHSRAYSERPASGSGQVPSTACPSEWSREAGGVPTQMVLPSGARFASSVLGQSSAADPLQSASRIASPVPQNPGFWASGIPQEMTLTSPQLASSAVPSSVGREYGDYAASFGCTWRRQAAARAGLESSAYSRW</sequence>
<dbReference type="OrthoDB" id="329663at2759"/>